<evidence type="ECO:0000313" key="7">
    <source>
        <dbReference type="EMBL" id="KAF2754725.1"/>
    </source>
</evidence>
<feature type="domain" description="STAS" evidence="6">
    <location>
        <begin position="494"/>
        <end position="660"/>
    </location>
</feature>
<evidence type="ECO:0000313" key="8">
    <source>
        <dbReference type="Proteomes" id="UP000799437"/>
    </source>
</evidence>
<dbReference type="InterPro" id="IPR011547">
    <property type="entry name" value="SLC26A/SulP_dom"/>
</dbReference>
<evidence type="ECO:0000256" key="1">
    <source>
        <dbReference type="ARBA" id="ARBA00004141"/>
    </source>
</evidence>
<feature type="transmembrane region" description="Helical" evidence="5">
    <location>
        <begin position="410"/>
        <end position="431"/>
    </location>
</feature>
<dbReference type="InterPro" id="IPR036513">
    <property type="entry name" value="STAS_dom_sf"/>
</dbReference>
<dbReference type="Proteomes" id="UP000799437">
    <property type="component" value="Unassembled WGS sequence"/>
</dbReference>
<feature type="transmembrane region" description="Helical" evidence="5">
    <location>
        <begin position="170"/>
        <end position="192"/>
    </location>
</feature>
<dbReference type="RefSeq" id="XP_033597176.1">
    <property type="nucleotide sequence ID" value="XM_033739151.1"/>
</dbReference>
<feature type="transmembrane region" description="Helical" evidence="5">
    <location>
        <begin position="252"/>
        <end position="275"/>
    </location>
</feature>
<dbReference type="InterPro" id="IPR001902">
    <property type="entry name" value="SLC26A/SulP_fam"/>
</dbReference>
<evidence type="ECO:0000256" key="5">
    <source>
        <dbReference type="SAM" id="Phobius"/>
    </source>
</evidence>
<evidence type="ECO:0000256" key="4">
    <source>
        <dbReference type="ARBA" id="ARBA00023136"/>
    </source>
</evidence>
<feature type="transmembrane region" description="Helical" evidence="5">
    <location>
        <begin position="147"/>
        <end position="165"/>
    </location>
</feature>
<evidence type="ECO:0000256" key="2">
    <source>
        <dbReference type="ARBA" id="ARBA00022692"/>
    </source>
</evidence>
<keyword evidence="3 5" id="KW-1133">Transmembrane helix</keyword>
<evidence type="ECO:0000256" key="3">
    <source>
        <dbReference type="ARBA" id="ARBA00022989"/>
    </source>
</evidence>
<feature type="transmembrane region" description="Helical" evidence="5">
    <location>
        <begin position="70"/>
        <end position="88"/>
    </location>
</feature>
<protein>
    <submittedName>
        <fullName evidence="7">Sulfate permease-like protein</fullName>
    </submittedName>
</protein>
<reference evidence="7" key="1">
    <citation type="journal article" date="2020" name="Stud. Mycol.">
        <title>101 Dothideomycetes genomes: a test case for predicting lifestyles and emergence of pathogens.</title>
        <authorList>
            <person name="Haridas S."/>
            <person name="Albert R."/>
            <person name="Binder M."/>
            <person name="Bloem J."/>
            <person name="Labutti K."/>
            <person name="Salamov A."/>
            <person name="Andreopoulos B."/>
            <person name="Baker S."/>
            <person name="Barry K."/>
            <person name="Bills G."/>
            <person name="Bluhm B."/>
            <person name="Cannon C."/>
            <person name="Castanera R."/>
            <person name="Culley D."/>
            <person name="Daum C."/>
            <person name="Ezra D."/>
            <person name="Gonzalez J."/>
            <person name="Henrissat B."/>
            <person name="Kuo A."/>
            <person name="Liang C."/>
            <person name="Lipzen A."/>
            <person name="Lutzoni F."/>
            <person name="Magnuson J."/>
            <person name="Mondo S."/>
            <person name="Nolan M."/>
            <person name="Ohm R."/>
            <person name="Pangilinan J."/>
            <person name="Park H.-J."/>
            <person name="Ramirez L."/>
            <person name="Alfaro M."/>
            <person name="Sun H."/>
            <person name="Tritt A."/>
            <person name="Yoshinaga Y."/>
            <person name="Zwiers L.-H."/>
            <person name="Turgeon B."/>
            <person name="Goodwin S."/>
            <person name="Spatafora J."/>
            <person name="Crous P."/>
            <person name="Grigoriev I."/>
        </authorList>
    </citation>
    <scope>NUCLEOTIDE SEQUENCE</scope>
    <source>
        <strain evidence="7">CBS 121739</strain>
    </source>
</reference>
<dbReference type="Pfam" id="PF01740">
    <property type="entry name" value="STAS"/>
    <property type="match status" value="1"/>
</dbReference>
<evidence type="ECO:0000259" key="6">
    <source>
        <dbReference type="PROSITE" id="PS50801"/>
    </source>
</evidence>
<gene>
    <name evidence="7" type="ORF">EJ05DRAFT_131039</name>
</gene>
<feature type="transmembrane region" description="Helical" evidence="5">
    <location>
        <begin position="384"/>
        <end position="404"/>
    </location>
</feature>
<feature type="transmembrane region" description="Helical" evidence="5">
    <location>
        <begin position="344"/>
        <end position="363"/>
    </location>
</feature>
<dbReference type="GO" id="GO:0016020">
    <property type="term" value="C:membrane"/>
    <property type="evidence" value="ECO:0007669"/>
    <property type="project" value="UniProtKB-SubCell"/>
</dbReference>
<keyword evidence="4 5" id="KW-0472">Membrane</keyword>
<dbReference type="Gene3D" id="3.30.750.24">
    <property type="entry name" value="STAS domain"/>
    <property type="match status" value="1"/>
</dbReference>
<feature type="transmembrane region" description="Helical" evidence="5">
    <location>
        <begin position="443"/>
        <end position="470"/>
    </location>
</feature>
<sequence length="683" mass="74852">MARFNKETLRKKTDEIKKELRNDETLDKARRYANTGFRSAPSVAGEYLYEKLPVIQWLPRYRPQWVINDFIAGLTVGIMLIPQSLAYAKIATIDGQYGLMSSWLPGILYFFMGTSKDLSTGPTSLLGLLTAEAVRKLSEDGYSPEQISSAVAMMVGIYALGMGLLKLGFLLNFISVPVLTGFISATAIVIMLGQVGSIFGLKTRTGTAKIIHDVFSQLGDSDGPTVAIGFSGIIMLVGLQWIGRRWGKKSKIVWYIALARAAIVLILFTGISYGVNKDREDPLWALSQVKADGIAKPRMVDANLIAKAAPLAVTPFFAGALEHLAIAKGFGRKNNYVIDQSQELVYLGLTNFVNSFWPVMSVGGAMSRTAVNSESGVRSPMSHLIASGFVLLSIFKLTGALYWIPKATLAAIIITAVWALIGPASAFYFIWQTSLADFIASMLAFWVTLFVNTEYGIASAVCFSIVYTLLRNAFASVKHQSPSKLIMTRSPPAGPEDITVEPDTRIFRFSQAILFPNAYRIKDITLDTVQTYNAGDADVIRASLENRNWSVSGERKIRKLRAKAAVSADPPPIRLVVLDMAAVSYVDTTGVLALGEFKAELRKYGGKDVRVRFANMGASLRRKFERARWRLVDVRDVLVVGVPEGADVVFDSVADALVGEPEVREKSETVIHIEQAALDKLDV</sequence>
<dbReference type="GO" id="GO:0055085">
    <property type="term" value="P:transmembrane transport"/>
    <property type="evidence" value="ECO:0007669"/>
    <property type="project" value="InterPro"/>
</dbReference>
<dbReference type="GeneID" id="54480205"/>
<comment type="subcellular location">
    <subcellularLocation>
        <location evidence="1">Membrane</location>
        <topology evidence="1">Multi-pass membrane protein</topology>
    </subcellularLocation>
</comment>
<keyword evidence="2 5" id="KW-0812">Transmembrane</keyword>
<dbReference type="NCBIfam" id="TIGR00815">
    <property type="entry name" value="sulP"/>
    <property type="match status" value="1"/>
</dbReference>
<dbReference type="EMBL" id="ML996579">
    <property type="protein sequence ID" value="KAF2754725.1"/>
    <property type="molecule type" value="Genomic_DNA"/>
</dbReference>
<dbReference type="AlphaFoldDB" id="A0A6A6VX22"/>
<accession>A0A6A6VX22</accession>
<dbReference type="Pfam" id="PF00916">
    <property type="entry name" value="Sulfate_transp"/>
    <property type="match status" value="1"/>
</dbReference>
<dbReference type="OrthoDB" id="288203at2759"/>
<dbReference type="PROSITE" id="PS50801">
    <property type="entry name" value="STAS"/>
    <property type="match status" value="1"/>
</dbReference>
<dbReference type="SUPFAM" id="SSF52091">
    <property type="entry name" value="SpoIIaa-like"/>
    <property type="match status" value="1"/>
</dbReference>
<keyword evidence="8" id="KW-1185">Reference proteome</keyword>
<dbReference type="InterPro" id="IPR002645">
    <property type="entry name" value="STAS_dom"/>
</dbReference>
<name>A0A6A6VX22_9PEZI</name>
<dbReference type="PANTHER" id="PTHR11814">
    <property type="entry name" value="SULFATE TRANSPORTER"/>
    <property type="match status" value="1"/>
</dbReference>
<proteinExistence type="predicted"/>
<feature type="transmembrane region" description="Helical" evidence="5">
    <location>
        <begin position="225"/>
        <end position="243"/>
    </location>
</feature>
<dbReference type="CDD" id="cd07042">
    <property type="entry name" value="STAS_SulP_like_sulfate_transporter"/>
    <property type="match status" value="1"/>
</dbReference>
<organism evidence="7 8">
    <name type="scientific">Pseudovirgaria hyperparasitica</name>
    <dbReference type="NCBI Taxonomy" id="470096"/>
    <lineage>
        <taxon>Eukaryota</taxon>
        <taxon>Fungi</taxon>
        <taxon>Dikarya</taxon>
        <taxon>Ascomycota</taxon>
        <taxon>Pezizomycotina</taxon>
        <taxon>Dothideomycetes</taxon>
        <taxon>Dothideomycetes incertae sedis</taxon>
        <taxon>Acrospermales</taxon>
        <taxon>Acrospermaceae</taxon>
        <taxon>Pseudovirgaria</taxon>
    </lineage>
</organism>